<keyword evidence="2 5" id="KW-0808">Transferase</keyword>
<dbReference type="GO" id="GO:0006396">
    <property type="term" value="P:RNA processing"/>
    <property type="evidence" value="ECO:0007669"/>
    <property type="project" value="InterPro"/>
</dbReference>
<dbReference type="Gene3D" id="3.30.1330.30">
    <property type="match status" value="1"/>
</dbReference>
<dbReference type="InterPro" id="IPR029028">
    <property type="entry name" value="Alpha/beta_knot_MTases"/>
</dbReference>
<evidence type="ECO:0000313" key="6">
    <source>
        <dbReference type="Proteomes" id="UP000249377"/>
    </source>
</evidence>
<proteinExistence type="predicted"/>
<dbReference type="Gene3D" id="3.40.1280.10">
    <property type="match status" value="1"/>
</dbReference>
<dbReference type="InterPro" id="IPR051259">
    <property type="entry name" value="rRNA_Methyltransferase"/>
</dbReference>
<protein>
    <submittedName>
        <fullName evidence="5">rRNA methyltransferase</fullName>
    </submittedName>
</protein>
<dbReference type="PANTHER" id="PTHR43191:SF2">
    <property type="entry name" value="RRNA METHYLTRANSFERASE 3, MITOCHONDRIAL"/>
    <property type="match status" value="1"/>
</dbReference>
<gene>
    <name evidence="5" type="ORF">DPQ25_08255</name>
</gene>
<evidence type="ECO:0000256" key="2">
    <source>
        <dbReference type="ARBA" id="ARBA00022679"/>
    </source>
</evidence>
<keyword evidence="6" id="KW-1185">Reference proteome</keyword>
<reference evidence="5 6" key="1">
    <citation type="submission" date="2018-06" db="EMBL/GenBank/DDBJ databases">
        <title>Noncontiguous genome sequence of Ruminococcaceae bacterium ASD2818.</title>
        <authorList>
            <person name="Chaplin A.V."/>
            <person name="Sokolova S.R."/>
            <person name="Kochetkova T.O."/>
            <person name="Goltsov A.Y."/>
            <person name="Trofimov D.Y."/>
            <person name="Efimov B.A."/>
        </authorList>
    </citation>
    <scope>NUCLEOTIDE SEQUENCE [LARGE SCALE GENOMIC DNA]</scope>
    <source>
        <strain evidence="5 6">ASD2818</strain>
    </source>
</reference>
<dbReference type="GO" id="GO:0003723">
    <property type="term" value="F:RNA binding"/>
    <property type="evidence" value="ECO:0007669"/>
    <property type="project" value="InterPro"/>
</dbReference>
<dbReference type="GO" id="GO:0032259">
    <property type="term" value="P:methylation"/>
    <property type="evidence" value="ECO:0007669"/>
    <property type="project" value="UniProtKB-KW"/>
</dbReference>
<dbReference type="InterPro" id="IPR029026">
    <property type="entry name" value="tRNA_m1G_MTases_N"/>
</dbReference>
<evidence type="ECO:0000259" key="3">
    <source>
        <dbReference type="Pfam" id="PF00588"/>
    </source>
</evidence>
<dbReference type="PANTHER" id="PTHR43191">
    <property type="entry name" value="RRNA METHYLTRANSFERASE 3"/>
    <property type="match status" value="1"/>
</dbReference>
<accession>A0A328UD13</accession>
<dbReference type="EMBL" id="QLYR01000004">
    <property type="protein sequence ID" value="RAQ28772.1"/>
    <property type="molecule type" value="Genomic_DNA"/>
</dbReference>
<evidence type="ECO:0000313" key="5">
    <source>
        <dbReference type="EMBL" id="RAQ28772.1"/>
    </source>
</evidence>
<dbReference type="InterPro" id="IPR054578">
    <property type="entry name" value="SpoU_sub_bind-like_N"/>
</dbReference>
<comment type="caution">
    <text evidence="5">The sequence shown here is derived from an EMBL/GenBank/DDBJ whole genome shotgun (WGS) entry which is preliminary data.</text>
</comment>
<dbReference type="Pfam" id="PF22655">
    <property type="entry name" value="SpoU_sub_bind_like"/>
    <property type="match status" value="1"/>
</dbReference>
<dbReference type="RefSeq" id="WP_112332694.1">
    <property type="nucleotide sequence ID" value="NZ_JADPHD010000011.1"/>
</dbReference>
<sequence length="284" mass="31955">MKAIKKQRIFSRNADYQKFEVLKTNRNKRHRYGEFFVEGVRNLNEAAACGWEFAAFLYSFERPLSGWAQDKLQKVPCALHYELTNELMDALSGKSDTSELMAVVRMRRSGPEAFRLSEAPLLALFDRPSNRGNLGTLIRSCDGLGVEGLVLTGHGVDPYDPDVIVSTMGSFFRIPTVPVAENEAVLRWIECLRKRYPGFQVVGTTSHREKNIDELELCRPTLFMIGNETEGLCSRLRGACDVLATIPMAADSFASSFNVACASTVLFYEAGRQRGFRRSEKFAR</sequence>
<organism evidence="5 6">
    <name type="scientific">Hydrogeniiclostridium mannosilyticum</name>
    <dbReference type="NCBI Taxonomy" id="2764322"/>
    <lineage>
        <taxon>Bacteria</taxon>
        <taxon>Bacillati</taxon>
        <taxon>Bacillota</taxon>
        <taxon>Clostridia</taxon>
        <taxon>Eubacteriales</taxon>
        <taxon>Acutalibacteraceae</taxon>
        <taxon>Hydrogeniiclostridium</taxon>
    </lineage>
</organism>
<dbReference type="InterPro" id="IPR001537">
    <property type="entry name" value="SpoU_MeTrfase"/>
</dbReference>
<dbReference type="SUPFAM" id="SSF55315">
    <property type="entry name" value="L30e-like"/>
    <property type="match status" value="1"/>
</dbReference>
<dbReference type="InterPro" id="IPR029064">
    <property type="entry name" value="Ribosomal_eL30-like_sf"/>
</dbReference>
<evidence type="ECO:0000259" key="4">
    <source>
        <dbReference type="Pfam" id="PF22655"/>
    </source>
</evidence>
<evidence type="ECO:0000256" key="1">
    <source>
        <dbReference type="ARBA" id="ARBA00022603"/>
    </source>
</evidence>
<name>A0A328UD13_9FIRM</name>
<dbReference type="SUPFAM" id="SSF75217">
    <property type="entry name" value="alpha/beta knot"/>
    <property type="match status" value="1"/>
</dbReference>
<keyword evidence="1 5" id="KW-0489">Methyltransferase</keyword>
<dbReference type="Pfam" id="PF00588">
    <property type="entry name" value="SpoU_methylase"/>
    <property type="match status" value="1"/>
</dbReference>
<feature type="domain" description="tRNA/rRNA methyltransferase SpoU type" evidence="3">
    <location>
        <begin position="123"/>
        <end position="268"/>
    </location>
</feature>
<dbReference type="AlphaFoldDB" id="A0A328UD13"/>
<dbReference type="Proteomes" id="UP000249377">
    <property type="component" value="Unassembled WGS sequence"/>
</dbReference>
<feature type="domain" description="SpoU L30e-like N-terminal" evidence="4">
    <location>
        <begin position="13"/>
        <end position="100"/>
    </location>
</feature>
<dbReference type="GO" id="GO:0008173">
    <property type="term" value="F:RNA methyltransferase activity"/>
    <property type="evidence" value="ECO:0007669"/>
    <property type="project" value="InterPro"/>
</dbReference>